<sequence length="657" mass="72104">MLLGVSQDHESIENLSTEDRKFPPTSDFAAHANAKADLYELAEKDRLAFWDMQAKNLKWDKPWTQTLQWDAPYAQWFVGGTLNASVNALDRHVEQGLGDRVAFYFEGEPGDSRTITYAQLLIEVKKAANALTGLGITSGDRVAIYMPMIPEAAIAMLACARIGAPHSVVFGGFSADALLSRIQDADAKLVITADGGFRKGSPFALKPAVDEALKGKHNVEHVLVVQRTKQETVWNDKTDIWWHEIMNKQSEDHVAQSFDSEHPLFILYTSGTTAKPKGIFHTTGGYLTQAAYTHKVVFDLKPSTDVYWCTADVGWVTGHSYIVYGPLINGATQVMYEGTPDTPHKGRIFELIEKYGVTILYTAPTLIRTWMKWGDEFPRAHNLNSLRLLGSVGEPINPEAWMWYRDVIGGNNCPIVDTWWQTETGGIMISPLPGVTATKPGSAMSAIPGISAVVVDDKGVPVTKGHGGFLILDKPWPGMLRGIWGEDERYKETYWSRFPGIYFAGDGAKLDKDGAIWLLGRVDDVMNVSGHRISTTEVESALVSHESVAEAAVVGAHDAMTGQGIVAFVILRGGMTHANGNELVTQLRNHVAKEIGAIAKPRQILVVAELPKTRSGKIMRRLLKDVAENRQVGDATTLADPNVMKLIAQGLNTTSED</sequence>
<evidence type="ECO:0000313" key="9">
    <source>
        <dbReference type="EMBL" id="CAB4635016.1"/>
    </source>
</evidence>
<dbReference type="EMBL" id="CAEZVW010000002">
    <property type="protein sequence ID" value="CAB4635016.1"/>
    <property type="molecule type" value="Genomic_DNA"/>
</dbReference>
<accession>A0A6J6JE18</accession>
<dbReference type="Pfam" id="PF00501">
    <property type="entry name" value="AMP-binding"/>
    <property type="match status" value="1"/>
</dbReference>
<dbReference type="SUPFAM" id="SSF56801">
    <property type="entry name" value="Acetyl-CoA synthetase-like"/>
    <property type="match status" value="1"/>
</dbReference>
<dbReference type="FunFam" id="3.40.50.12780:FF:000001">
    <property type="entry name" value="Acetyl-coenzyme A synthetase"/>
    <property type="match status" value="1"/>
</dbReference>
<dbReference type="InterPro" id="IPR042099">
    <property type="entry name" value="ANL_N_sf"/>
</dbReference>
<keyword evidence="3" id="KW-0436">Ligase</keyword>
<dbReference type="Pfam" id="PF16177">
    <property type="entry name" value="ACAS_N"/>
    <property type="match status" value="1"/>
</dbReference>
<keyword evidence="4" id="KW-0547">Nucleotide-binding</keyword>
<dbReference type="GO" id="GO:0019427">
    <property type="term" value="P:acetyl-CoA biosynthetic process from acetate"/>
    <property type="evidence" value="ECO:0007669"/>
    <property type="project" value="InterPro"/>
</dbReference>
<feature type="domain" description="Acetyl-coenzyme A synthetase N-terminal" evidence="8">
    <location>
        <begin position="37"/>
        <end position="88"/>
    </location>
</feature>
<dbReference type="InterPro" id="IPR032387">
    <property type="entry name" value="ACAS_N"/>
</dbReference>
<dbReference type="GO" id="GO:0005829">
    <property type="term" value="C:cytosol"/>
    <property type="evidence" value="ECO:0007669"/>
    <property type="project" value="TreeGrafter"/>
</dbReference>
<proteinExistence type="inferred from homology"/>
<evidence type="ECO:0000313" key="11">
    <source>
        <dbReference type="EMBL" id="CAB4647266.1"/>
    </source>
</evidence>
<dbReference type="HAMAP" id="MF_01123">
    <property type="entry name" value="Ac_CoA_synth"/>
    <property type="match status" value="1"/>
</dbReference>
<keyword evidence="5" id="KW-0067">ATP-binding</keyword>
<dbReference type="CDD" id="cd05966">
    <property type="entry name" value="ACS"/>
    <property type="match status" value="1"/>
</dbReference>
<dbReference type="EC" id="6.2.1.1" evidence="2"/>
<dbReference type="PANTHER" id="PTHR24095">
    <property type="entry name" value="ACETYL-COENZYME A SYNTHETASE"/>
    <property type="match status" value="1"/>
</dbReference>
<reference evidence="9" key="1">
    <citation type="submission" date="2020-05" db="EMBL/GenBank/DDBJ databases">
        <authorList>
            <person name="Chiriac C."/>
            <person name="Salcher M."/>
            <person name="Ghai R."/>
            <person name="Kavagutti S V."/>
        </authorList>
    </citation>
    <scope>NUCLEOTIDE SEQUENCE</scope>
</reference>
<dbReference type="GO" id="GO:0005524">
    <property type="term" value="F:ATP binding"/>
    <property type="evidence" value="ECO:0007669"/>
    <property type="project" value="UniProtKB-KW"/>
</dbReference>
<dbReference type="NCBIfam" id="TIGR02188">
    <property type="entry name" value="Ac_CoA_lig_AcsA"/>
    <property type="match status" value="1"/>
</dbReference>
<evidence type="ECO:0000256" key="2">
    <source>
        <dbReference type="ARBA" id="ARBA00013275"/>
    </source>
</evidence>
<evidence type="ECO:0000256" key="3">
    <source>
        <dbReference type="ARBA" id="ARBA00022598"/>
    </source>
</evidence>
<name>A0A6J6JE18_9ZZZZ</name>
<feature type="domain" description="AMP-dependent synthetase/ligase" evidence="6">
    <location>
        <begin position="92"/>
        <end position="484"/>
    </location>
</feature>
<dbReference type="GO" id="GO:0003987">
    <property type="term" value="F:acetate-CoA ligase activity"/>
    <property type="evidence" value="ECO:0007669"/>
    <property type="project" value="UniProtKB-EC"/>
</dbReference>
<dbReference type="InterPro" id="IPR000873">
    <property type="entry name" value="AMP-dep_synth/lig_dom"/>
</dbReference>
<evidence type="ECO:0000256" key="5">
    <source>
        <dbReference type="ARBA" id="ARBA00022840"/>
    </source>
</evidence>
<evidence type="ECO:0000259" key="6">
    <source>
        <dbReference type="Pfam" id="PF00501"/>
    </source>
</evidence>
<comment type="similarity">
    <text evidence="1">Belongs to the ATP-dependent AMP-binding enzyme family.</text>
</comment>
<evidence type="ECO:0000256" key="4">
    <source>
        <dbReference type="ARBA" id="ARBA00022741"/>
    </source>
</evidence>
<dbReference type="PANTHER" id="PTHR24095:SF14">
    <property type="entry name" value="ACETYL-COENZYME A SYNTHETASE 1"/>
    <property type="match status" value="1"/>
</dbReference>
<dbReference type="EMBL" id="CAEZWF010000003">
    <property type="protein sequence ID" value="CAB4646344.1"/>
    <property type="molecule type" value="Genomic_DNA"/>
</dbReference>
<dbReference type="InterPro" id="IPR045851">
    <property type="entry name" value="AMP-bd_C_sf"/>
</dbReference>
<evidence type="ECO:0000256" key="1">
    <source>
        <dbReference type="ARBA" id="ARBA00006432"/>
    </source>
</evidence>
<dbReference type="AlphaFoldDB" id="A0A6J6JE18"/>
<evidence type="ECO:0000259" key="7">
    <source>
        <dbReference type="Pfam" id="PF13193"/>
    </source>
</evidence>
<dbReference type="Gene3D" id="3.40.50.12780">
    <property type="entry name" value="N-terminal domain of ligase-like"/>
    <property type="match status" value="1"/>
</dbReference>
<dbReference type="GO" id="GO:0016208">
    <property type="term" value="F:AMP binding"/>
    <property type="evidence" value="ECO:0007669"/>
    <property type="project" value="InterPro"/>
</dbReference>
<dbReference type="NCBIfam" id="NF001208">
    <property type="entry name" value="PRK00174.1"/>
    <property type="match status" value="1"/>
</dbReference>
<evidence type="ECO:0000313" key="10">
    <source>
        <dbReference type="EMBL" id="CAB4646344.1"/>
    </source>
</evidence>
<gene>
    <name evidence="9" type="ORF">UFOPK2157_00133</name>
    <name evidence="10" type="ORF">UFOPK2228_00275</name>
    <name evidence="11" type="ORF">UFOPK2245_00255</name>
</gene>
<evidence type="ECO:0000259" key="8">
    <source>
        <dbReference type="Pfam" id="PF16177"/>
    </source>
</evidence>
<organism evidence="9">
    <name type="scientific">freshwater metagenome</name>
    <dbReference type="NCBI Taxonomy" id="449393"/>
    <lineage>
        <taxon>unclassified sequences</taxon>
        <taxon>metagenomes</taxon>
        <taxon>ecological metagenomes</taxon>
    </lineage>
</organism>
<dbReference type="Gene3D" id="3.30.300.30">
    <property type="match status" value="1"/>
</dbReference>
<dbReference type="Pfam" id="PF13193">
    <property type="entry name" value="AMP-binding_C"/>
    <property type="match status" value="1"/>
</dbReference>
<dbReference type="EMBL" id="CAEZWK010000003">
    <property type="protein sequence ID" value="CAB4647266.1"/>
    <property type="molecule type" value="Genomic_DNA"/>
</dbReference>
<dbReference type="InterPro" id="IPR025110">
    <property type="entry name" value="AMP-bd_C"/>
</dbReference>
<protein>
    <recommendedName>
        <fullName evidence="2">acetate--CoA ligase</fullName>
        <ecNumber evidence="2">6.2.1.1</ecNumber>
    </recommendedName>
</protein>
<dbReference type="InterPro" id="IPR011904">
    <property type="entry name" value="Ac_CoA_lig"/>
</dbReference>
<feature type="domain" description="AMP-binding enzyme C-terminal" evidence="7">
    <location>
        <begin position="537"/>
        <end position="617"/>
    </location>
</feature>